<feature type="region of interest" description="Disordered" evidence="1">
    <location>
        <begin position="638"/>
        <end position="664"/>
    </location>
</feature>
<proteinExistence type="predicted"/>
<evidence type="ECO:0000256" key="2">
    <source>
        <dbReference type="SAM" id="Phobius"/>
    </source>
</evidence>
<keyword evidence="2" id="KW-0812">Transmembrane</keyword>
<comment type="caution">
    <text evidence="4">The sequence shown here is derived from an EMBL/GenBank/DDBJ whole genome shotgun (WGS) entry which is preliminary data.</text>
</comment>
<protein>
    <recommendedName>
        <fullName evidence="3">SpaA-like prealbumin fold domain-containing protein</fullName>
    </recommendedName>
</protein>
<gene>
    <name evidence="4" type="ORF">Pme01_07490</name>
</gene>
<keyword evidence="5" id="KW-1185">Reference proteome</keyword>
<evidence type="ECO:0000256" key="1">
    <source>
        <dbReference type="SAM" id="MobiDB-lite"/>
    </source>
</evidence>
<dbReference type="EMBL" id="BOON01000006">
    <property type="protein sequence ID" value="GII21152.1"/>
    <property type="molecule type" value="Genomic_DNA"/>
</dbReference>
<reference evidence="4" key="1">
    <citation type="submission" date="2021-01" db="EMBL/GenBank/DDBJ databases">
        <title>Whole genome shotgun sequence of Planosporangium mesophilum NBRC 109066.</title>
        <authorList>
            <person name="Komaki H."/>
            <person name="Tamura T."/>
        </authorList>
    </citation>
    <scope>NUCLEOTIDE SEQUENCE</scope>
    <source>
        <strain evidence="4">NBRC 109066</strain>
    </source>
</reference>
<evidence type="ECO:0000313" key="5">
    <source>
        <dbReference type="Proteomes" id="UP000599074"/>
    </source>
</evidence>
<evidence type="ECO:0000259" key="3">
    <source>
        <dbReference type="Pfam" id="PF24514"/>
    </source>
</evidence>
<accession>A0A8J3T8C8</accession>
<dbReference type="Proteomes" id="UP000599074">
    <property type="component" value="Unassembled WGS sequence"/>
</dbReference>
<feature type="region of interest" description="Disordered" evidence="1">
    <location>
        <begin position="121"/>
        <end position="144"/>
    </location>
</feature>
<name>A0A8J3T8C8_9ACTN</name>
<feature type="region of interest" description="Disordered" evidence="1">
    <location>
        <begin position="64"/>
        <end position="93"/>
    </location>
</feature>
<organism evidence="4 5">
    <name type="scientific">Planosporangium mesophilum</name>
    <dbReference type="NCBI Taxonomy" id="689768"/>
    <lineage>
        <taxon>Bacteria</taxon>
        <taxon>Bacillati</taxon>
        <taxon>Actinomycetota</taxon>
        <taxon>Actinomycetes</taxon>
        <taxon>Micromonosporales</taxon>
        <taxon>Micromonosporaceae</taxon>
        <taxon>Planosporangium</taxon>
    </lineage>
</organism>
<feature type="transmembrane region" description="Helical" evidence="2">
    <location>
        <begin position="698"/>
        <end position="721"/>
    </location>
</feature>
<dbReference type="InterPro" id="IPR055371">
    <property type="entry name" value="SpaA_PFL_dom_4"/>
</dbReference>
<dbReference type="AlphaFoldDB" id="A0A8J3T8C8"/>
<keyword evidence="2" id="KW-1133">Transmembrane helix</keyword>
<dbReference type="Pfam" id="PF24514">
    <property type="entry name" value="SpaA_4"/>
    <property type="match status" value="1"/>
</dbReference>
<feature type="domain" description="SpaA-like prealbumin fold" evidence="3">
    <location>
        <begin position="254"/>
        <end position="339"/>
    </location>
</feature>
<keyword evidence="2" id="KW-0472">Membrane</keyword>
<sequence length="726" mass="73592">MLLAVVVGGLLGALVAVPVRPARAGDTTPYSSSAATRYQVTFAARSCGSYAEVAVGRARGDVGEMLSRGDAGETLSRPGRDSPYRAGQPVDPSVEDGIDSGCADLPGWRFTLGSAHERKGRYSTVTGRPFTTPPTRDWTPRLDPTGRDTGGLLAGGVTVALSDEQIALAARRQLWVQGGTPDRPVGDGSGFGALRCAVDGRTAGNLQWLSFPSGVRHVFCYAYYVKGAAAGGTVTVRMRTTRPVGYPQPVPFVSGLTNATDGQFSLAGSGEPVEASFTRPPASYQVTPRVPAGWRVAGVTCGASRSDGRSAASRSSVDAATATASVALAAGDTVLCTYSMEPPALPRGLSLKLFGAGAGGAFGLAVVGGSTRQNLTATTDADGTAVSASGADLTALPPGRYTVTVTPPPAQAPQWTVAGALCNGATVGVDAMTVKVDLVAGVGLECVLRLARKAPALRLAVVTADGVAGAAFAVVPVDSVGGGWWAAANTTGYGVPAAAAGDVPRDPGFGGYLLTAVPPRSTLTTAWRLASLSCDSAAEAVADGTVRVSLTPGGPEPTCTASYRPEPTTRLRVTLRATGARSGRQEPAVVEVSCADGSGGRVVLDPAADGPANLPEPLAFLEPTDCVVSQPATGAARTSTVKASALREPASGGEPSELPSPVGVTRDVPEYGVTVTDEFSAPLAVVAGSTYLEEIRGLLPIILVGSGVFVLGGIILIGVLLRRRSV</sequence>
<evidence type="ECO:0000313" key="4">
    <source>
        <dbReference type="EMBL" id="GII21152.1"/>
    </source>
</evidence>